<dbReference type="RefSeq" id="XP_065644955.1">
    <property type="nucleotide sequence ID" value="XM_065788883.1"/>
</dbReference>
<dbReference type="InterPro" id="IPR011061">
    <property type="entry name" value="Hirudin/antistatin"/>
</dbReference>
<evidence type="ECO:0000313" key="6">
    <source>
        <dbReference type="RefSeq" id="XP_065644955.1"/>
    </source>
</evidence>
<feature type="domain" description="Antistasin-like" evidence="3">
    <location>
        <begin position="88"/>
        <end position="116"/>
    </location>
</feature>
<proteinExistence type="predicted"/>
<dbReference type="InterPro" id="IPR004094">
    <property type="entry name" value="Antistasin-like"/>
</dbReference>
<dbReference type="GeneID" id="136075504"/>
<feature type="chain" id="PRO_5046214448" evidence="2">
    <location>
        <begin position="21"/>
        <end position="241"/>
    </location>
</feature>
<name>A0ABM4B7W0_HYDVU</name>
<organism evidence="5 6">
    <name type="scientific">Hydra vulgaris</name>
    <name type="common">Hydra</name>
    <name type="synonym">Hydra attenuata</name>
    <dbReference type="NCBI Taxonomy" id="6087"/>
    <lineage>
        <taxon>Eukaryota</taxon>
        <taxon>Metazoa</taxon>
        <taxon>Cnidaria</taxon>
        <taxon>Hydrozoa</taxon>
        <taxon>Hydroidolina</taxon>
        <taxon>Anthoathecata</taxon>
        <taxon>Aplanulata</taxon>
        <taxon>Hydridae</taxon>
        <taxon>Hydra</taxon>
    </lineage>
</organism>
<keyword evidence="2" id="KW-0732">Signal</keyword>
<dbReference type="InterPro" id="IPR000867">
    <property type="entry name" value="IGFBP-like"/>
</dbReference>
<evidence type="ECO:0000256" key="1">
    <source>
        <dbReference type="ARBA" id="ARBA00023157"/>
    </source>
</evidence>
<dbReference type="PROSITE" id="PS51323">
    <property type="entry name" value="IGFBP_N_2"/>
    <property type="match status" value="1"/>
</dbReference>
<feature type="domain" description="Antistasin-like" evidence="3">
    <location>
        <begin position="118"/>
        <end position="146"/>
    </location>
</feature>
<reference evidence="6" key="2">
    <citation type="submission" date="2025-08" db="UniProtKB">
        <authorList>
            <consortium name="RefSeq"/>
        </authorList>
    </citation>
    <scope>IDENTIFICATION</scope>
</reference>
<dbReference type="Gene3D" id="2.10.22.10">
    <property type="entry name" value="Antistasin, domain 1"/>
    <property type="match status" value="4"/>
</dbReference>
<feature type="domain" description="Antistasin-like" evidence="3">
    <location>
        <begin position="146"/>
        <end position="176"/>
    </location>
</feature>
<gene>
    <name evidence="6" type="primary">LOC136075504</name>
</gene>
<dbReference type="PROSITE" id="PS51252">
    <property type="entry name" value="ANTISTASIN"/>
    <property type="match status" value="4"/>
</dbReference>
<dbReference type="SUPFAM" id="SSF57184">
    <property type="entry name" value="Growth factor receptor domain"/>
    <property type="match status" value="1"/>
</dbReference>
<evidence type="ECO:0000259" key="3">
    <source>
        <dbReference type="PROSITE" id="PS51252"/>
    </source>
</evidence>
<dbReference type="InterPro" id="IPR009030">
    <property type="entry name" value="Growth_fac_rcpt_cys_sf"/>
</dbReference>
<feature type="signal peptide" evidence="2">
    <location>
        <begin position="1"/>
        <end position="20"/>
    </location>
</feature>
<keyword evidence="5" id="KW-1185">Reference proteome</keyword>
<reference evidence="5" key="1">
    <citation type="submission" date="2025-05" db="UniProtKB">
        <authorList>
            <consortium name="RefSeq"/>
        </authorList>
    </citation>
    <scope>NUCLEOTIDE SEQUENCE [LARGE SCALE GENOMIC DNA]</scope>
</reference>
<feature type="domain" description="IGFBP N-terminal" evidence="4">
    <location>
        <begin position="19"/>
        <end position="91"/>
    </location>
</feature>
<dbReference type="SUPFAM" id="SSF57262">
    <property type="entry name" value="Leech antihemostatic proteins"/>
    <property type="match status" value="3"/>
</dbReference>
<dbReference type="Pfam" id="PF02822">
    <property type="entry name" value="Antistasin"/>
    <property type="match status" value="4"/>
</dbReference>
<dbReference type="Proteomes" id="UP001652625">
    <property type="component" value="Chromosome 01"/>
</dbReference>
<evidence type="ECO:0000256" key="2">
    <source>
        <dbReference type="SAM" id="SignalP"/>
    </source>
</evidence>
<protein>
    <submittedName>
        <fullName evidence="6">Antistasin-like</fullName>
    </submittedName>
</protein>
<sequence length="241" mass="25613">MTPLVFTICLFFSICYSSTALTCINCAVVKCKAPEGCKAGTVKGFCGCCDICAQASGEVCGGILLNSKKCGNELTCVKNKSTDLMGICRPKCGPVCEIFCRYGHVLDKNGCPTCSCKGPPICGPVCDIFCPFGHVLDGNGCPTCRCKNLKICGPVCDIFCPYGHMHDGNGCPTCRCKGPPICRPVCEIFCPFGHVFDGNGCPTCRCNRPPKCGPVCMIFCENGNILDERGCPTCGCINREV</sequence>
<dbReference type="Gene3D" id="4.10.40.20">
    <property type="match status" value="1"/>
</dbReference>
<feature type="domain" description="Antistasin-like" evidence="3">
    <location>
        <begin position="178"/>
        <end position="206"/>
    </location>
</feature>
<evidence type="ECO:0000313" key="5">
    <source>
        <dbReference type="Proteomes" id="UP001652625"/>
    </source>
</evidence>
<keyword evidence="1" id="KW-1015">Disulfide bond</keyword>
<accession>A0ABM4B7W0</accession>
<dbReference type="SMART" id="SM00121">
    <property type="entry name" value="IB"/>
    <property type="match status" value="1"/>
</dbReference>
<evidence type="ECO:0000259" key="4">
    <source>
        <dbReference type="PROSITE" id="PS51323"/>
    </source>
</evidence>